<evidence type="ECO:0000256" key="1">
    <source>
        <dbReference type="ARBA" id="ARBA00009437"/>
    </source>
</evidence>
<keyword evidence="4" id="KW-0804">Transcription</keyword>
<dbReference type="Pfam" id="PF00126">
    <property type="entry name" value="HTH_1"/>
    <property type="match status" value="1"/>
</dbReference>
<evidence type="ECO:0000259" key="8">
    <source>
        <dbReference type="PROSITE" id="PS50931"/>
    </source>
</evidence>
<dbReference type="SUPFAM" id="SSF46785">
    <property type="entry name" value="Winged helix' DNA-binding domain"/>
    <property type="match status" value="1"/>
</dbReference>
<dbReference type="InterPro" id="IPR005119">
    <property type="entry name" value="LysR_subst-bd"/>
</dbReference>
<dbReference type="PANTHER" id="PTHR30126">
    <property type="entry name" value="HTH-TYPE TRANSCRIPTIONAL REGULATOR"/>
    <property type="match status" value="1"/>
</dbReference>
<comment type="caution">
    <text evidence="9">The sequence shown here is derived from an EMBL/GenBank/DDBJ whole genome shotgun (WGS) entry which is preliminary data.</text>
</comment>
<evidence type="ECO:0000256" key="4">
    <source>
        <dbReference type="ARBA" id="ARBA00023163"/>
    </source>
</evidence>
<evidence type="ECO:0000313" key="9">
    <source>
        <dbReference type="EMBL" id="MFC2967072.1"/>
    </source>
</evidence>
<dbReference type="CDD" id="cd08419">
    <property type="entry name" value="PBP2_CbbR_RubisCO_like"/>
    <property type="match status" value="1"/>
</dbReference>
<keyword evidence="10" id="KW-1185">Reference proteome</keyword>
<dbReference type="PROSITE" id="PS50931">
    <property type="entry name" value="HTH_LYSR"/>
    <property type="match status" value="1"/>
</dbReference>
<dbReference type="EMBL" id="JBHRSK010000004">
    <property type="protein sequence ID" value="MFC2967072.1"/>
    <property type="molecule type" value="Genomic_DNA"/>
</dbReference>
<dbReference type="InterPro" id="IPR036390">
    <property type="entry name" value="WH_DNA-bd_sf"/>
</dbReference>
<evidence type="ECO:0000256" key="6">
    <source>
        <dbReference type="ARBA" id="ARBA00043141"/>
    </source>
</evidence>
<feature type="region of interest" description="Disordered" evidence="7">
    <location>
        <begin position="303"/>
        <end position="327"/>
    </location>
</feature>
<keyword evidence="3" id="KW-0238">DNA-binding</keyword>
<dbReference type="RefSeq" id="WP_377831710.1">
    <property type="nucleotide sequence ID" value="NZ_JBHRSK010000004.1"/>
</dbReference>
<dbReference type="Proteomes" id="UP001595443">
    <property type="component" value="Unassembled WGS sequence"/>
</dbReference>
<dbReference type="InterPro" id="IPR036388">
    <property type="entry name" value="WH-like_DNA-bd_sf"/>
</dbReference>
<organism evidence="9 10">
    <name type="scientific">Acidimangrovimonas pyrenivorans</name>
    <dbReference type="NCBI Taxonomy" id="2030798"/>
    <lineage>
        <taxon>Bacteria</taxon>
        <taxon>Pseudomonadati</taxon>
        <taxon>Pseudomonadota</taxon>
        <taxon>Alphaproteobacteria</taxon>
        <taxon>Rhodobacterales</taxon>
        <taxon>Paracoccaceae</taxon>
        <taxon>Acidimangrovimonas</taxon>
    </lineage>
</organism>
<dbReference type="PANTHER" id="PTHR30126:SF5">
    <property type="entry name" value="HTH-TYPE TRANSCRIPTIONAL ACTIVATOR CMPR"/>
    <property type="match status" value="1"/>
</dbReference>
<reference evidence="10" key="1">
    <citation type="journal article" date="2019" name="Int. J. Syst. Evol. Microbiol.">
        <title>The Global Catalogue of Microorganisms (GCM) 10K type strain sequencing project: providing services to taxonomists for standard genome sequencing and annotation.</title>
        <authorList>
            <consortium name="The Broad Institute Genomics Platform"/>
            <consortium name="The Broad Institute Genome Sequencing Center for Infectious Disease"/>
            <person name="Wu L."/>
            <person name="Ma J."/>
        </authorList>
    </citation>
    <scope>NUCLEOTIDE SEQUENCE [LARGE SCALE GENOMIC DNA]</scope>
    <source>
        <strain evidence="10">KCTC 62192</strain>
    </source>
</reference>
<dbReference type="PRINTS" id="PR00039">
    <property type="entry name" value="HTHLYSR"/>
</dbReference>
<name>A0ABV7ADG0_9RHOB</name>
<evidence type="ECO:0000256" key="5">
    <source>
        <dbReference type="ARBA" id="ARBA00039279"/>
    </source>
</evidence>
<evidence type="ECO:0000256" key="3">
    <source>
        <dbReference type="ARBA" id="ARBA00023125"/>
    </source>
</evidence>
<accession>A0ABV7ADG0</accession>
<proteinExistence type="inferred from homology"/>
<protein>
    <recommendedName>
        <fullName evidence="5">HTH-type transcriptional regulator CbbR</fullName>
    </recommendedName>
    <alternativeName>
        <fullName evidence="6">RuBisCO operon transcriptional regulator</fullName>
    </alternativeName>
</protein>
<evidence type="ECO:0000256" key="2">
    <source>
        <dbReference type="ARBA" id="ARBA00023015"/>
    </source>
</evidence>
<dbReference type="Gene3D" id="3.40.190.290">
    <property type="match status" value="1"/>
</dbReference>
<dbReference type="Gene3D" id="1.10.10.10">
    <property type="entry name" value="Winged helix-like DNA-binding domain superfamily/Winged helix DNA-binding domain"/>
    <property type="match status" value="1"/>
</dbReference>
<feature type="domain" description="HTH lysR-type" evidence="8">
    <location>
        <begin position="7"/>
        <end position="64"/>
    </location>
</feature>
<evidence type="ECO:0000256" key="7">
    <source>
        <dbReference type="SAM" id="MobiDB-lite"/>
    </source>
</evidence>
<keyword evidence="2" id="KW-0805">Transcription regulation</keyword>
<dbReference type="SUPFAM" id="SSF53850">
    <property type="entry name" value="Periplasmic binding protein-like II"/>
    <property type="match status" value="1"/>
</dbReference>
<evidence type="ECO:0000313" key="10">
    <source>
        <dbReference type="Proteomes" id="UP001595443"/>
    </source>
</evidence>
<dbReference type="Pfam" id="PF03466">
    <property type="entry name" value="LysR_substrate"/>
    <property type="match status" value="1"/>
</dbReference>
<comment type="similarity">
    <text evidence="1">Belongs to the LysR transcriptional regulatory family.</text>
</comment>
<dbReference type="InterPro" id="IPR000847">
    <property type="entry name" value="LysR_HTH_N"/>
</dbReference>
<gene>
    <name evidence="9" type="ORF">ACFOES_03115</name>
</gene>
<sequence length="327" mass="35769">MAKLILPTVQQMRLFEAVARHGSVTRAAEEVHLTQPSVSMQVKALEEKIGMSLTEQVGKTLHLTRAGQEVAQAGRDILDRLAEMETALEDLHGAVAGPLSVAVVSTAKYFLPQLLGRFKRRFPEVAPRLTITNRETVLARLAENRDDLYIMGLPPQEDAVVAEPFLENVIVFVARPDHPLAGRKAIPLARIAEENVIRREPGSGTRQAVEKLCRSVRVSLETHMEFDDSEAIKQGVISGLGIAYLSLHSLRLELAAGELAVLDVEGFPLRRRWYAAHRRGKRLSNAAQAFLDYLLVEGEQEVAKSNPSPAGASPREMGGLAGEAARG</sequence>